<name>A0A0V1G440_TRIPS</name>
<dbReference type="InterPro" id="IPR053134">
    <property type="entry name" value="RNA-dir_DNA_polymerase"/>
</dbReference>
<protein>
    <submittedName>
        <fullName evidence="1">Retrovirus-related Pol polyprotein from transposon opus</fullName>
    </submittedName>
</protein>
<evidence type="ECO:0000313" key="2">
    <source>
        <dbReference type="Proteomes" id="UP000054995"/>
    </source>
</evidence>
<proteinExistence type="predicted"/>
<accession>A0A0V1G440</accession>
<dbReference type="AlphaFoldDB" id="A0A0V1G440"/>
<dbReference type="PANTHER" id="PTHR24559:SF444">
    <property type="entry name" value="REVERSE TRANSCRIPTASE DOMAIN-CONTAINING PROTEIN"/>
    <property type="match status" value="1"/>
</dbReference>
<dbReference type="EMBL" id="JYDT01000005">
    <property type="protein sequence ID" value="KRY92834.1"/>
    <property type="molecule type" value="Genomic_DNA"/>
</dbReference>
<dbReference type="Proteomes" id="UP000054995">
    <property type="component" value="Unassembled WGS sequence"/>
</dbReference>
<sequence>MRPQDILKSVITTLFGLFEFLKMPFSLRNAAQNFQRFIDTVTRCFVYVDDFLASVSQKEYMKKVLQRLQAHGIQVNKGSCILAAPSLPFLGQIVDTNGITKSKRSKLFRHPQPGASSADLRHSKFLQALPSAHRDHIGTLVRHRIGRSIVQDHPHA</sequence>
<gene>
    <name evidence="1" type="primary">pol</name>
    <name evidence="1" type="ORF">T4D_9657</name>
</gene>
<evidence type="ECO:0000313" key="1">
    <source>
        <dbReference type="EMBL" id="KRY92834.1"/>
    </source>
</evidence>
<dbReference type="Gene3D" id="3.30.70.270">
    <property type="match status" value="1"/>
</dbReference>
<dbReference type="SUPFAM" id="SSF56672">
    <property type="entry name" value="DNA/RNA polymerases"/>
    <property type="match status" value="1"/>
</dbReference>
<comment type="caution">
    <text evidence="1">The sequence shown here is derived from an EMBL/GenBank/DDBJ whole genome shotgun (WGS) entry which is preliminary data.</text>
</comment>
<dbReference type="OrthoDB" id="5855384at2759"/>
<dbReference type="Gene3D" id="3.10.10.10">
    <property type="entry name" value="HIV Type 1 Reverse Transcriptase, subunit A, domain 1"/>
    <property type="match status" value="1"/>
</dbReference>
<reference evidence="1 2" key="1">
    <citation type="submission" date="2015-01" db="EMBL/GenBank/DDBJ databases">
        <title>Evolution of Trichinella species and genotypes.</title>
        <authorList>
            <person name="Korhonen P.K."/>
            <person name="Edoardo P."/>
            <person name="Giuseppe L.R."/>
            <person name="Gasser R.B."/>
        </authorList>
    </citation>
    <scope>NUCLEOTIDE SEQUENCE [LARGE SCALE GENOMIC DNA]</scope>
    <source>
        <strain evidence="1">ISS470</strain>
    </source>
</reference>
<organism evidence="1 2">
    <name type="scientific">Trichinella pseudospiralis</name>
    <name type="common">Parasitic roundworm</name>
    <dbReference type="NCBI Taxonomy" id="6337"/>
    <lineage>
        <taxon>Eukaryota</taxon>
        <taxon>Metazoa</taxon>
        <taxon>Ecdysozoa</taxon>
        <taxon>Nematoda</taxon>
        <taxon>Enoplea</taxon>
        <taxon>Dorylaimia</taxon>
        <taxon>Trichinellida</taxon>
        <taxon>Trichinellidae</taxon>
        <taxon>Trichinella</taxon>
    </lineage>
</organism>
<dbReference type="InterPro" id="IPR043128">
    <property type="entry name" value="Rev_trsase/Diguanyl_cyclase"/>
</dbReference>
<keyword evidence="2" id="KW-1185">Reference proteome</keyword>
<dbReference type="InterPro" id="IPR043502">
    <property type="entry name" value="DNA/RNA_pol_sf"/>
</dbReference>
<dbReference type="PANTHER" id="PTHR24559">
    <property type="entry name" value="TRANSPOSON TY3-I GAG-POL POLYPROTEIN"/>
    <property type="match status" value="1"/>
</dbReference>